<evidence type="ECO:0000313" key="2">
    <source>
        <dbReference type="Proteomes" id="UP000734271"/>
    </source>
</evidence>
<dbReference type="EMBL" id="JAIPME010000002">
    <property type="protein sequence ID" value="MBZ2387549.1"/>
    <property type="molecule type" value="Genomic_DNA"/>
</dbReference>
<keyword evidence="2" id="KW-1185">Reference proteome</keyword>
<gene>
    <name evidence="1" type="ORF">K8P03_09660</name>
</gene>
<evidence type="ECO:0000313" key="1">
    <source>
        <dbReference type="EMBL" id="MBZ2387549.1"/>
    </source>
</evidence>
<dbReference type="RefSeq" id="WP_223420481.1">
    <property type="nucleotide sequence ID" value="NZ_JAIPME010000002.1"/>
</dbReference>
<comment type="caution">
    <text evidence="1">The sequence shown here is derived from an EMBL/GenBank/DDBJ whole genome shotgun (WGS) entry which is preliminary data.</text>
</comment>
<protein>
    <submittedName>
        <fullName evidence="1">Uncharacterized protein</fullName>
    </submittedName>
</protein>
<proteinExistence type="predicted"/>
<organism evidence="1 2">
    <name type="scientific">Anaerococcus murdochii</name>
    <dbReference type="NCBI Taxonomy" id="411577"/>
    <lineage>
        <taxon>Bacteria</taxon>
        <taxon>Bacillati</taxon>
        <taxon>Bacillota</taxon>
        <taxon>Tissierellia</taxon>
        <taxon>Tissierellales</taxon>
        <taxon>Peptoniphilaceae</taxon>
        <taxon>Anaerococcus</taxon>
    </lineage>
</organism>
<sequence length="370" mass="44023">MYYNIFDKMIIKTDIRGSDLATNTDTEDMQVLSVDIDGSISLKSFSYDYRNLEFILKDEYEYKIDSYRTSNIISIINDYFRKNIDLSLSLEGPHFILEFYEKDKADPLSYRFNLLEDKEISRLVRQFLMNYDLFVFDGKKNYDNIEKIVLNYQRTIKENKETDEEVSYKGIREELELDKDSINIKRGLQDGTLVEYSYKLTDKFKDFLGFLENFEVFYYIEDFKDELIYDPDDKNFYQLLITYEKKGEIRIEGTYDRRNLPYFFPIFIGNLTEILLDSSIPDILDPNIYGKIIRSESDYIYLSVEFSPDSKSYYYRTDDETIKVGDRVLVPVGNHGRETMAEVVNIEYFSYENLPLPLEETKIVIKKIDD</sequence>
<dbReference type="Proteomes" id="UP000734271">
    <property type="component" value="Unassembled WGS sequence"/>
</dbReference>
<name>A0ABS7T1B4_9FIRM</name>
<accession>A0ABS7T1B4</accession>
<reference evidence="1 2" key="1">
    <citation type="submission" date="2021-08" db="EMBL/GenBank/DDBJ databases">
        <title>FDA dAtabase for Regulatory Grade micrObial Sequences (FDA-ARGOS): Supporting development and validation of Infectious Disease Dx tests.</title>
        <authorList>
            <person name="Sproer C."/>
            <person name="Gronow S."/>
            <person name="Severitt S."/>
            <person name="Schroder I."/>
            <person name="Tallon L."/>
            <person name="Sadzewicz L."/>
            <person name="Zhao X."/>
            <person name="Boylan J."/>
            <person name="Ott S."/>
            <person name="Bowen H."/>
            <person name="Vavikolanu K."/>
            <person name="Hazen T."/>
            <person name="Aluvathingal J."/>
            <person name="Nadendla S."/>
            <person name="Lowell S."/>
            <person name="Myers T."/>
            <person name="Yan Y."/>
            <person name="Sichtig H."/>
        </authorList>
    </citation>
    <scope>NUCLEOTIDE SEQUENCE [LARGE SCALE GENOMIC DNA]</scope>
    <source>
        <strain evidence="1 2">FDAARGOS_1460</strain>
    </source>
</reference>